<dbReference type="EMBL" id="JAFFZE010000009">
    <property type="protein sequence ID" value="MCT2583373.1"/>
    <property type="molecule type" value="Genomic_DNA"/>
</dbReference>
<feature type="transmembrane region" description="Helical" evidence="9">
    <location>
        <begin position="44"/>
        <end position="60"/>
    </location>
</feature>
<keyword evidence="5" id="KW-0547">Nucleotide-binding</keyword>
<dbReference type="InterPro" id="IPR050482">
    <property type="entry name" value="Sensor_HK_TwoCompSys"/>
</dbReference>
<evidence type="ECO:0000313" key="13">
    <source>
        <dbReference type="EMBL" id="MCT2583373.1"/>
    </source>
</evidence>
<evidence type="ECO:0000259" key="11">
    <source>
        <dbReference type="Pfam" id="PF07730"/>
    </source>
</evidence>
<dbReference type="InterPro" id="IPR036890">
    <property type="entry name" value="HATPase_C_sf"/>
</dbReference>
<feature type="domain" description="Signal transduction histidine kinase subgroup 3 dimerisation and phosphoacceptor" evidence="11">
    <location>
        <begin position="184"/>
        <end position="249"/>
    </location>
</feature>
<feature type="domain" description="Histidine kinase/HSP90-like ATPase" evidence="10">
    <location>
        <begin position="293"/>
        <end position="379"/>
    </location>
</feature>
<gene>
    <name evidence="13" type="ORF">JT362_09615</name>
</gene>
<keyword evidence="9" id="KW-1133">Transmembrane helix</keyword>
<feature type="transmembrane region" description="Helical" evidence="9">
    <location>
        <begin position="111"/>
        <end position="130"/>
    </location>
</feature>
<feature type="transmembrane region" description="Helical" evidence="9">
    <location>
        <begin position="72"/>
        <end position="105"/>
    </location>
</feature>
<evidence type="ECO:0000256" key="3">
    <source>
        <dbReference type="ARBA" id="ARBA00022553"/>
    </source>
</evidence>
<dbReference type="CDD" id="cd16917">
    <property type="entry name" value="HATPase_UhpB-NarQ-NarX-like"/>
    <property type="match status" value="1"/>
</dbReference>
<protein>
    <recommendedName>
        <fullName evidence="2">histidine kinase</fullName>
        <ecNumber evidence="2">2.7.13.3</ecNumber>
    </recommendedName>
</protein>
<organism evidence="13 14">
    <name type="scientific">Actinophytocola gossypii</name>
    <dbReference type="NCBI Taxonomy" id="2812003"/>
    <lineage>
        <taxon>Bacteria</taxon>
        <taxon>Bacillati</taxon>
        <taxon>Actinomycetota</taxon>
        <taxon>Actinomycetes</taxon>
        <taxon>Pseudonocardiales</taxon>
        <taxon>Pseudonocardiaceae</taxon>
    </lineage>
</organism>
<keyword evidence="8" id="KW-0902">Two-component regulatory system</keyword>
<keyword evidence="4" id="KW-0808">Transferase</keyword>
<evidence type="ECO:0000256" key="9">
    <source>
        <dbReference type="SAM" id="Phobius"/>
    </source>
</evidence>
<comment type="catalytic activity">
    <reaction evidence="1">
        <text>ATP + protein L-histidine = ADP + protein N-phospho-L-histidine.</text>
        <dbReference type="EC" id="2.7.13.3"/>
    </reaction>
</comment>
<dbReference type="PANTHER" id="PTHR24421">
    <property type="entry name" value="NITRATE/NITRITE SENSOR PROTEIN NARX-RELATED"/>
    <property type="match status" value="1"/>
</dbReference>
<keyword evidence="9" id="KW-0812">Transmembrane</keyword>
<dbReference type="InterPro" id="IPR055558">
    <property type="entry name" value="DUF7134"/>
</dbReference>
<evidence type="ECO:0000256" key="4">
    <source>
        <dbReference type="ARBA" id="ARBA00022679"/>
    </source>
</evidence>
<dbReference type="InterPro" id="IPR011712">
    <property type="entry name" value="Sig_transdc_His_kin_sub3_dim/P"/>
</dbReference>
<keyword evidence="14" id="KW-1185">Reference proteome</keyword>
<dbReference type="Gene3D" id="3.30.565.10">
    <property type="entry name" value="Histidine kinase-like ATPase, C-terminal domain"/>
    <property type="match status" value="1"/>
</dbReference>
<evidence type="ECO:0000256" key="8">
    <source>
        <dbReference type="ARBA" id="ARBA00023012"/>
    </source>
</evidence>
<accession>A0ABT2J679</accession>
<feature type="transmembrane region" description="Helical" evidence="9">
    <location>
        <begin position="12"/>
        <end position="32"/>
    </location>
</feature>
<evidence type="ECO:0000256" key="5">
    <source>
        <dbReference type="ARBA" id="ARBA00022741"/>
    </source>
</evidence>
<evidence type="ECO:0000313" key="14">
    <source>
        <dbReference type="Proteomes" id="UP001156441"/>
    </source>
</evidence>
<dbReference type="Pfam" id="PF23539">
    <property type="entry name" value="DUF7134"/>
    <property type="match status" value="1"/>
</dbReference>
<dbReference type="Pfam" id="PF07730">
    <property type="entry name" value="HisKA_3"/>
    <property type="match status" value="1"/>
</dbReference>
<dbReference type="EC" id="2.7.13.3" evidence="2"/>
<feature type="transmembrane region" description="Helical" evidence="9">
    <location>
        <begin position="142"/>
        <end position="162"/>
    </location>
</feature>
<keyword evidence="7" id="KW-0067">ATP-binding</keyword>
<evidence type="ECO:0000259" key="12">
    <source>
        <dbReference type="Pfam" id="PF23539"/>
    </source>
</evidence>
<comment type="caution">
    <text evidence="13">The sequence shown here is derived from an EMBL/GenBank/DDBJ whole genome shotgun (WGS) entry which is preliminary data.</text>
</comment>
<dbReference type="RefSeq" id="WP_260190750.1">
    <property type="nucleotide sequence ID" value="NZ_JAFFZE010000009.1"/>
</dbReference>
<name>A0ABT2J679_9PSEU</name>
<feature type="domain" description="DUF7134" evidence="12">
    <location>
        <begin position="9"/>
        <end position="166"/>
    </location>
</feature>
<keyword evidence="3" id="KW-0597">Phosphoprotein</keyword>
<sequence>MLTFLLRDQRHLVAFDVLVALVFGGIVVFAAIDAEPPGSVREPVWVSFLAGLAIGGPIAVRRRWPLPALVVAMASAAVCLLTGVVPTVAVGAPLVAIAVVLYLVARTEPRGRSAVALAVCVVAFAVSVVTRRPAFEAWLDTGYGLAFGTAVLLTGWTLGLTARVRQAYADEAVARAAREAVARERLRIARELHDIVAHSMSLIAVKAGIGNHVAESRPAEAREALRVIEDTSRGSLAEMRHLLGVLRAEGDGAALAPAPGLAALPDLASRAADAGVSVTVEVGAGDVPEGVGLSVYRIVQEAVTNVVRHAGPTRCRVTVTPTGEDVRVEVTNDGPVLRAEPHAGHGLVGMRERVAVYGGTFAAGPRAGGGFLVTATIPFGTR</sequence>
<dbReference type="SUPFAM" id="SSF55874">
    <property type="entry name" value="ATPase domain of HSP90 chaperone/DNA topoisomerase II/histidine kinase"/>
    <property type="match status" value="1"/>
</dbReference>
<evidence type="ECO:0000256" key="2">
    <source>
        <dbReference type="ARBA" id="ARBA00012438"/>
    </source>
</evidence>
<keyword evidence="9" id="KW-0472">Membrane</keyword>
<evidence type="ECO:0000259" key="10">
    <source>
        <dbReference type="Pfam" id="PF02518"/>
    </source>
</evidence>
<reference evidence="13 14" key="1">
    <citation type="submission" date="2021-02" db="EMBL/GenBank/DDBJ databases">
        <title>Actinophytocola xerophila sp. nov., isolated from soil of cotton cropping field.</title>
        <authorList>
            <person name="Huang R."/>
            <person name="Chen X."/>
            <person name="Ge X."/>
            <person name="Liu W."/>
        </authorList>
    </citation>
    <scope>NUCLEOTIDE SEQUENCE [LARGE SCALE GENOMIC DNA]</scope>
    <source>
        <strain evidence="13 14">S1-96</strain>
    </source>
</reference>
<evidence type="ECO:0000256" key="6">
    <source>
        <dbReference type="ARBA" id="ARBA00022777"/>
    </source>
</evidence>
<keyword evidence="6 13" id="KW-0418">Kinase</keyword>
<dbReference type="InterPro" id="IPR003594">
    <property type="entry name" value="HATPase_dom"/>
</dbReference>
<dbReference type="Proteomes" id="UP001156441">
    <property type="component" value="Unassembled WGS sequence"/>
</dbReference>
<evidence type="ECO:0000256" key="1">
    <source>
        <dbReference type="ARBA" id="ARBA00000085"/>
    </source>
</evidence>
<dbReference type="Pfam" id="PF02518">
    <property type="entry name" value="HATPase_c"/>
    <property type="match status" value="1"/>
</dbReference>
<dbReference type="GO" id="GO:0016301">
    <property type="term" value="F:kinase activity"/>
    <property type="evidence" value="ECO:0007669"/>
    <property type="project" value="UniProtKB-KW"/>
</dbReference>
<proteinExistence type="predicted"/>
<evidence type="ECO:0000256" key="7">
    <source>
        <dbReference type="ARBA" id="ARBA00022840"/>
    </source>
</evidence>
<dbReference type="Gene3D" id="1.20.5.1930">
    <property type="match status" value="1"/>
</dbReference>
<dbReference type="PANTHER" id="PTHR24421:SF10">
    <property type="entry name" value="NITRATE_NITRITE SENSOR PROTEIN NARQ"/>
    <property type="match status" value="1"/>
</dbReference>